<evidence type="ECO:0000259" key="3">
    <source>
        <dbReference type="Pfam" id="PF20152"/>
    </source>
</evidence>
<name>A0AAD7IEN2_9AGAR</name>
<dbReference type="EMBL" id="JARKIB010000099">
    <property type="protein sequence ID" value="KAJ7741378.1"/>
    <property type="molecule type" value="Genomic_DNA"/>
</dbReference>
<keyword evidence="2" id="KW-0472">Membrane</keyword>
<keyword evidence="5" id="KW-1185">Reference proteome</keyword>
<gene>
    <name evidence="4" type="ORF">B0H16DRAFT_1565602</name>
</gene>
<evidence type="ECO:0000256" key="1">
    <source>
        <dbReference type="SAM" id="MobiDB-lite"/>
    </source>
</evidence>
<feature type="transmembrane region" description="Helical" evidence="2">
    <location>
        <begin position="153"/>
        <end position="174"/>
    </location>
</feature>
<feature type="transmembrane region" description="Helical" evidence="2">
    <location>
        <begin position="12"/>
        <end position="37"/>
    </location>
</feature>
<dbReference type="AlphaFoldDB" id="A0AAD7IEN2"/>
<evidence type="ECO:0000313" key="4">
    <source>
        <dbReference type="EMBL" id="KAJ7741378.1"/>
    </source>
</evidence>
<comment type="caution">
    <text evidence="4">The sequence shown here is derived from an EMBL/GenBank/DDBJ whole genome shotgun (WGS) entry which is preliminary data.</text>
</comment>
<feature type="transmembrane region" description="Helical" evidence="2">
    <location>
        <begin position="49"/>
        <end position="69"/>
    </location>
</feature>
<feature type="transmembrane region" description="Helical" evidence="2">
    <location>
        <begin position="220"/>
        <end position="243"/>
    </location>
</feature>
<dbReference type="InterPro" id="IPR045339">
    <property type="entry name" value="DUF6534"/>
</dbReference>
<feature type="transmembrane region" description="Helical" evidence="2">
    <location>
        <begin position="113"/>
        <end position="133"/>
    </location>
</feature>
<feature type="region of interest" description="Disordered" evidence="1">
    <location>
        <begin position="281"/>
        <end position="320"/>
    </location>
</feature>
<keyword evidence="2" id="KW-1133">Transmembrane helix</keyword>
<feature type="transmembrane region" description="Helical" evidence="2">
    <location>
        <begin position="81"/>
        <end position="101"/>
    </location>
</feature>
<feature type="transmembrane region" description="Helical" evidence="2">
    <location>
        <begin position="186"/>
        <end position="208"/>
    </location>
</feature>
<feature type="domain" description="DUF6534" evidence="3">
    <location>
        <begin position="160"/>
        <end position="244"/>
    </location>
</feature>
<organism evidence="4 5">
    <name type="scientific">Mycena metata</name>
    <dbReference type="NCBI Taxonomy" id="1033252"/>
    <lineage>
        <taxon>Eukaryota</taxon>
        <taxon>Fungi</taxon>
        <taxon>Dikarya</taxon>
        <taxon>Basidiomycota</taxon>
        <taxon>Agaricomycotina</taxon>
        <taxon>Agaricomycetes</taxon>
        <taxon>Agaricomycetidae</taxon>
        <taxon>Agaricales</taxon>
        <taxon>Marasmiineae</taxon>
        <taxon>Mycenaceae</taxon>
        <taxon>Mycena</taxon>
    </lineage>
</organism>
<keyword evidence="2" id="KW-0812">Transmembrane</keyword>
<protein>
    <recommendedName>
        <fullName evidence="3">DUF6534 domain-containing protein</fullName>
    </recommendedName>
</protein>
<reference evidence="4" key="1">
    <citation type="submission" date="2023-03" db="EMBL/GenBank/DDBJ databases">
        <title>Massive genome expansion in bonnet fungi (Mycena s.s.) driven by repeated elements and novel gene families across ecological guilds.</title>
        <authorList>
            <consortium name="Lawrence Berkeley National Laboratory"/>
            <person name="Harder C.B."/>
            <person name="Miyauchi S."/>
            <person name="Viragh M."/>
            <person name="Kuo A."/>
            <person name="Thoen E."/>
            <person name="Andreopoulos B."/>
            <person name="Lu D."/>
            <person name="Skrede I."/>
            <person name="Drula E."/>
            <person name="Henrissat B."/>
            <person name="Morin E."/>
            <person name="Kohler A."/>
            <person name="Barry K."/>
            <person name="LaButti K."/>
            <person name="Morin E."/>
            <person name="Salamov A."/>
            <person name="Lipzen A."/>
            <person name="Mereny Z."/>
            <person name="Hegedus B."/>
            <person name="Baldrian P."/>
            <person name="Stursova M."/>
            <person name="Weitz H."/>
            <person name="Taylor A."/>
            <person name="Grigoriev I.V."/>
            <person name="Nagy L.G."/>
            <person name="Martin F."/>
            <person name="Kauserud H."/>
        </authorList>
    </citation>
    <scope>NUCLEOTIDE SEQUENCE</scope>
    <source>
        <strain evidence="4">CBHHK182m</strain>
    </source>
</reference>
<proteinExistence type="predicted"/>
<evidence type="ECO:0000313" key="5">
    <source>
        <dbReference type="Proteomes" id="UP001215598"/>
    </source>
</evidence>
<dbReference type="Proteomes" id="UP001215598">
    <property type="component" value="Unassembled WGS sequence"/>
</dbReference>
<dbReference type="Pfam" id="PF20152">
    <property type="entry name" value="DUF6534"/>
    <property type="match status" value="1"/>
</dbReference>
<sequence length="336" mass="36520">MAYETADLHLWLGIILAGSWLNLVFYTTEIILCVYYLPRWTLNPVYKYGSYALLTNDTVGTFAVCTNAFFSAVNGLTRSPWAVRVLLMSTALSAFMEQSFLIHRYYRVAVGKVMSIFIMLVATAHIAFAVIAVKMGETASKALFGNKIEASTIAAILCSFVDVLIALSICWSLSGIEPMWRSTQQLIRTLCLNALASGAVVAAVTLLSSATTIAKGTNSIIFSLFYASNGRIYSLTILINIIIRNAQRDNENTVHVSEFTVDSVSPNPPTTQMFSISIERTRQDTGADDSSDEPPASLSKSTLSIPGPESDSRPPRTSELSLSAISLATVSLLRSP</sequence>
<accession>A0AAD7IEN2</accession>
<evidence type="ECO:0000256" key="2">
    <source>
        <dbReference type="SAM" id="Phobius"/>
    </source>
</evidence>